<reference evidence="5 6" key="1">
    <citation type="submission" date="2019-02" db="EMBL/GenBank/DDBJ databases">
        <title>Deep-cultivation of Planctomycetes and their phenomic and genomic characterization uncovers novel biology.</title>
        <authorList>
            <person name="Wiegand S."/>
            <person name="Jogler M."/>
            <person name="Boedeker C."/>
            <person name="Pinto D."/>
            <person name="Vollmers J."/>
            <person name="Rivas-Marin E."/>
            <person name="Kohn T."/>
            <person name="Peeters S.H."/>
            <person name="Heuer A."/>
            <person name="Rast P."/>
            <person name="Oberbeckmann S."/>
            <person name="Bunk B."/>
            <person name="Jeske O."/>
            <person name="Meyerdierks A."/>
            <person name="Storesund J.E."/>
            <person name="Kallscheuer N."/>
            <person name="Luecker S."/>
            <person name="Lage O.M."/>
            <person name="Pohl T."/>
            <person name="Merkel B.J."/>
            <person name="Hornburger P."/>
            <person name="Mueller R.-W."/>
            <person name="Bruemmer F."/>
            <person name="Labrenz M."/>
            <person name="Spormann A.M."/>
            <person name="Op Den Camp H."/>
            <person name="Overmann J."/>
            <person name="Amann R."/>
            <person name="Jetten M.S.M."/>
            <person name="Mascher T."/>
            <person name="Medema M.H."/>
            <person name="Devos D.P."/>
            <person name="Kaster A.-K."/>
            <person name="Ovreas L."/>
            <person name="Rohde M."/>
            <person name="Galperin M.Y."/>
            <person name="Jogler C."/>
        </authorList>
    </citation>
    <scope>NUCLEOTIDE SEQUENCE [LARGE SCALE GENOMIC DNA]</scope>
    <source>
        <strain evidence="5 6">Mal64</strain>
    </source>
</reference>
<dbReference type="InterPro" id="IPR041698">
    <property type="entry name" value="Methyltransf_25"/>
</dbReference>
<keyword evidence="1" id="KW-0489">Methyltransferase</keyword>
<protein>
    <submittedName>
        <fullName evidence="5">Cyclopropane fatty acyl phospholipid synthase</fullName>
    </submittedName>
</protein>
<dbReference type="Proteomes" id="UP000315440">
    <property type="component" value="Unassembled WGS sequence"/>
</dbReference>
<dbReference type="CDD" id="cd02440">
    <property type="entry name" value="AdoMet_MTases"/>
    <property type="match status" value="1"/>
</dbReference>
<dbReference type="AlphaFoldDB" id="A0A5C5ZMP2"/>
<dbReference type="PANTHER" id="PTHR43464:SF19">
    <property type="entry name" value="UBIQUINONE BIOSYNTHESIS O-METHYLTRANSFERASE, MITOCHONDRIAL"/>
    <property type="match status" value="1"/>
</dbReference>
<dbReference type="RefSeq" id="WP_146399955.1">
    <property type="nucleotide sequence ID" value="NZ_SJPQ01000002.1"/>
</dbReference>
<proteinExistence type="predicted"/>
<feature type="domain" description="Methyltransferase" evidence="4">
    <location>
        <begin position="53"/>
        <end position="146"/>
    </location>
</feature>
<accession>A0A5C5ZMP2</accession>
<comment type="caution">
    <text evidence="5">The sequence shown here is derived from an EMBL/GenBank/DDBJ whole genome shotgun (WGS) entry which is preliminary data.</text>
</comment>
<dbReference type="Pfam" id="PF13649">
    <property type="entry name" value="Methyltransf_25"/>
    <property type="match status" value="1"/>
</dbReference>
<evidence type="ECO:0000256" key="2">
    <source>
        <dbReference type="ARBA" id="ARBA00022679"/>
    </source>
</evidence>
<dbReference type="Gene3D" id="3.40.50.150">
    <property type="entry name" value="Vaccinia Virus protein VP39"/>
    <property type="match status" value="1"/>
</dbReference>
<evidence type="ECO:0000256" key="1">
    <source>
        <dbReference type="ARBA" id="ARBA00022603"/>
    </source>
</evidence>
<evidence type="ECO:0000313" key="5">
    <source>
        <dbReference type="EMBL" id="TWT88689.1"/>
    </source>
</evidence>
<dbReference type="GO" id="GO:0032259">
    <property type="term" value="P:methylation"/>
    <property type="evidence" value="ECO:0007669"/>
    <property type="project" value="UniProtKB-KW"/>
</dbReference>
<evidence type="ECO:0000259" key="4">
    <source>
        <dbReference type="Pfam" id="PF13649"/>
    </source>
</evidence>
<gene>
    <name evidence="5" type="ORF">Mal64_21760</name>
</gene>
<organism evidence="5 6">
    <name type="scientific">Pseudobythopirellula maris</name>
    <dbReference type="NCBI Taxonomy" id="2527991"/>
    <lineage>
        <taxon>Bacteria</taxon>
        <taxon>Pseudomonadati</taxon>
        <taxon>Planctomycetota</taxon>
        <taxon>Planctomycetia</taxon>
        <taxon>Pirellulales</taxon>
        <taxon>Lacipirellulaceae</taxon>
        <taxon>Pseudobythopirellula</taxon>
    </lineage>
</organism>
<keyword evidence="6" id="KW-1185">Reference proteome</keyword>
<evidence type="ECO:0000313" key="6">
    <source>
        <dbReference type="Proteomes" id="UP000315440"/>
    </source>
</evidence>
<dbReference type="OrthoDB" id="261499at2"/>
<keyword evidence="2" id="KW-0808">Transferase</keyword>
<dbReference type="InterPro" id="IPR029063">
    <property type="entry name" value="SAM-dependent_MTases_sf"/>
</dbReference>
<evidence type="ECO:0000256" key="3">
    <source>
        <dbReference type="ARBA" id="ARBA00022691"/>
    </source>
</evidence>
<dbReference type="GO" id="GO:0008168">
    <property type="term" value="F:methyltransferase activity"/>
    <property type="evidence" value="ECO:0007669"/>
    <property type="project" value="UniProtKB-KW"/>
</dbReference>
<dbReference type="SUPFAM" id="SSF53335">
    <property type="entry name" value="S-adenosyl-L-methionine-dependent methyltransferases"/>
    <property type="match status" value="1"/>
</dbReference>
<name>A0A5C5ZMP2_9BACT</name>
<dbReference type="PANTHER" id="PTHR43464">
    <property type="entry name" value="METHYLTRANSFERASE"/>
    <property type="match status" value="1"/>
</dbReference>
<sequence>MPEATTTSSREEIADFYDTFNRRLIGDYLKGNPRIEEAIDLVKRSLPTGPARVLDIGCGLGFSSHEYALAHPGVEVLGVDISPENVRVASALFGSDRVRFEVSNLRDGVVEGPFDLIAMIDVHEHIPRDAWAECHASFRQWLAPSGALVMTIPSPEHQRYLMEHEPEGLQVVDEIITTQDIVGIAESIDATVADLHYVNVWKRSMYVHAVLRRDLEYGAPANRSPRKHSPAWFRRMARRLMRRRSRRAHVLRALGPEALEGL</sequence>
<dbReference type="EMBL" id="SJPQ01000002">
    <property type="protein sequence ID" value="TWT88689.1"/>
    <property type="molecule type" value="Genomic_DNA"/>
</dbReference>
<keyword evidence="3" id="KW-0949">S-adenosyl-L-methionine</keyword>